<evidence type="ECO:0000313" key="3">
    <source>
        <dbReference type="Proteomes" id="UP001214094"/>
    </source>
</evidence>
<reference evidence="2 3" key="1">
    <citation type="submission" date="2023-03" db="EMBL/GenBank/DDBJ databases">
        <title>Comparative genome and transcriptome analysis combination mining strategies for increasing vitamin B12 production of Ensifer adhaerens strain.</title>
        <authorList>
            <person name="Yongheng L."/>
        </authorList>
    </citation>
    <scope>NUCLEOTIDE SEQUENCE [LARGE SCALE GENOMIC DNA]</scope>
    <source>
        <strain evidence="2 3">Casida A-T305</strain>
    </source>
</reference>
<proteinExistence type="predicted"/>
<keyword evidence="3" id="KW-1185">Reference proteome</keyword>
<evidence type="ECO:0000256" key="1">
    <source>
        <dbReference type="SAM" id="MobiDB-lite"/>
    </source>
</evidence>
<name>A0ABY8HC72_ENSAD</name>
<dbReference type="InterPro" id="IPR006429">
    <property type="entry name" value="Phage_lambda_portal"/>
</dbReference>
<gene>
    <name evidence="2" type="ORF">P4B07_14105</name>
</gene>
<dbReference type="EMBL" id="CP121308">
    <property type="protein sequence ID" value="WFP89689.1"/>
    <property type="molecule type" value="Genomic_DNA"/>
</dbReference>
<sequence>MSDVAIYGPDDKPLPDALRAAARMQMTKNRMMASTAYQGAANDHPSLAKWRPGTWSGQSALSWNRVDLVDRLNDVARNDGWGAAGTSRLVDNIIGSGWTLAARPNHVSLNMTFEQADAISDRIEALWRDYTHDVDKWCDAERTKTMAGILGLAARQRFGPEGEAMGVIVWHDNAPLFQTAVHVVDPARCSNPNGRMDDEFLRDGVVINGYGAPQGYHFRKSHPGEIFAGNTGLWQWEYVERETEWGRPIVVHAFEQKRAGMTRGVSDWAPIIRSIKQSTDYEDFESQAAALNAVMAAFIETPFDPEEFLDAMGEDVSAQKVASVYGEMSDAQKAYYSAAPIDLPGVRVNMLQPGEKATLTKPEHPNANFEAFVNAALRKVASAIGITYEQLTMDWSNVNYSSARAALLEIWRGLTAKKGGFAAQFMAPIYRAFLEEIFDKGLIALPAGAVPFDQNPAAWCHADWIGPGRGWIDPLREAQAAGERIENNLTTLQQESAEQGRDWKMDALQRARERSFYEKLGLPMGPADVPARPRVNPADDREPGEDTEEEVNGRKSARRHPVGIPAIARRKPA</sequence>
<organism evidence="2 3">
    <name type="scientific">Ensifer adhaerens</name>
    <name type="common">Sinorhizobium morelense</name>
    <dbReference type="NCBI Taxonomy" id="106592"/>
    <lineage>
        <taxon>Bacteria</taxon>
        <taxon>Pseudomonadati</taxon>
        <taxon>Pseudomonadota</taxon>
        <taxon>Alphaproteobacteria</taxon>
        <taxon>Hyphomicrobiales</taxon>
        <taxon>Rhizobiaceae</taxon>
        <taxon>Sinorhizobium/Ensifer group</taxon>
        <taxon>Ensifer</taxon>
    </lineage>
</organism>
<dbReference type="GeneID" id="29519120"/>
<dbReference type="NCBIfam" id="TIGR01539">
    <property type="entry name" value="portal_lambda"/>
    <property type="match status" value="1"/>
</dbReference>
<dbReference type="RefSeq" id="WP_034797813.1">
    <property type="nucleotide sequence ID" value="NZ_CP015880.1"/>
</dbReference>
<dbReference type="Pfam" id="PF05136">
    <property type="entry name" value="Phage_portal_2"/>
    <property type="match status" value="1"/>
</dbReference>
<dbReference type="Proteomes" id="UP001214094">
    <property type="component" value="Chromosome"/>
</dbReference>
<evidence type="ECO:0000313" key="2">
    <source>
        <dbReference type="EMBL" id="WFP89689.1"/>
    </source>
</evidence>
<feature type="region of interest" description="Disordered" evidence="1">
    <location>
        <begin position="522"/>
        <end position="573"/>
    </location>
</feature>
<accession>A0ABY8HC72</accession>
<protein>
    <submittedName>
        <fullName evidence="2">Phage portal protein</fullName>
    </submittedName>
</protein>